<organism evidence="2 3">
    <name type="scientific">Streptomyces triculaminicus</name>
    <dbReference type="NCBI Taxonomy" id="2816232"/>
    <lineage>
        <taxon>Bacteria</taxon>
        <taxon>Bacillati</taxon>
        <taxon>Actinomycetota</taxon>
        <taxon>Actinomycetes</taxon>
        <taxon>Kitasatosporales</taxon>
        <taxon>Streptomycetaceae</taxon>
        <taxon>Streptomyces</taxon>
    </lineage>
</organism>
<feature type="signal peptide" evidence="1">
    <location>
        <begin position="1"/>
        <end position="27"/>
    </location>
</feature>
<dbReference type="PROSITE" id="PS51318">
    <property type="entry name" value="TAT"/>
    <property type="match status" value="1"/>
</dbReference>
<proteinExistence type="predicted"/>
<dbReference type="EMBL" id="JAFMOF010000002">
    <property type="protein sequence ID" value="MBO0654548.1"/>
    <property type="molecule type" value="Genomic_DNA"/>
</dbReference>
<keyword evidence="1" id="KW-0732">Signal</keyword>
<dbReference type="Proteomes" id="UP000664781">
    <property type="component" value="Unassembled WGS sequence"/>
</dbReference>
<dbReference type="Pfam" id="PF03995">
    <property type="entry name" value="Inhibitor_I36"/>
    <property type="match status" value="1"/>
</dbReference>
<reference evidence="2" key="1">
    <citation type="submission" date="2021-03" db="EMBL/GenBank/DDBJ databases">
        <title>Streptomyces strains.</title>
        <authorList>
            <person name="Lund M.B."/>
            <person name="Toerring T."/>
        </authorList>
    </citation>
    <scope>NUCLEOTIDE SEQUENCE</scope>
    <source>
        <strain evidence="2">JCM 4242</strain>
    </source>
</reference>
<keyword evidence="3" id="KW-1185">Reference proteome</keyword>
<gene>
    <name evidence="2" type="ORF">J1792_17695</name>
</gene>
<accession>A0A939FMX2</accession>
<comment type="caution">
    <text evidence="2">The sequence shown here is derived from an EMBL/GenBank/DDBJ whole genome shotgun (WGS) entry which is preliminary data.</text>
</comment>
<evidence type="ECO:0000256" key="1">
    <source>
        <dbReference type="SAM" id="SignalP"/>
    </source>
</evidence>
<name>A0A939FMX2_9ACTN</name>
<dbReference type="RefSeq" id="WP_207247669.1">
    <property type="nucleotide sequence ID" value="NZ_JAFMOF010000002.1"/>
</dbReference>
<dbReference type="InterPro" id="IPR006311">
    <property type="entry name" value="TAT_signal"/>
</dbReference>
<protein>
    <submittedName>
        <fullName evidence="2">Peptidase inhibitor family I36 protein</fullName>
    </submittedName>
</protein>
<dbReference type="AlphaFoldDB" id="A0A939FMX2"/>
<feature type="chain" id="PRO_5037358830" evidence="1">
    <location>
        <begin position="28"/>
        <end position="147"/>
    </location>
</feature>
<evidence type="ECO:0000313" key="2">
    <source>
        <dbReference type="EMBL" id="MBO0654548.1"/>
    </source>
</evidence>
<sequence length="147" mass="15638">MRTLRTFMVSTAVAALAVTAAPFAAQAAEPAPPPTVAGPDSIKAPDGNLYAWYHLNYQGPACTWAGNSSNWGSCKNQATSLWNNGYPGNLDDVWVYWGSGYTGAGRGVYNGVALPDLRQYTFDAGTGRGAGEQLNDNIASHRWVNLP</sequence>
<evidence type="ECO:0000313" key="3">
    <source>
        <dbReference type="Proteomes" id="UP000664781"/>
    </source>
</evidence>